<dbReference type="CDD" id="cd02440">
    <property type="entry name" value="AdoMet_MTases"/>
    <property type="match status" value="1"/>
</dbReference>
<dbReference type="PANTHER" id="PTHR10509:SF14">
    <property type="entry name" value="CAFFEOYL-COA O-METHYLTRANSFERASE 3-RELATED"/>
    <property type="match status" value="1"/>
</dbReference>
<dbReference type="SUPFAM" id="SSF53335">
    <property type="entry name" value="S-adenosyl-L-methionine-dependent methyltransferases"/>
    <property type="match status" value="1"/>
</dbReference>
<evidence type="ECO:0000256" key="1">
    <source>
        <dbReference type="ARBA" id="ARBA00022603"/>
    </source>
</evidence>
<dbReference type="GO" id="GO:0032259">
    <property type="term" value="P:methylation"/>
    <property type="evidence" value="ECO:0007669"/>
    <property type="project" value="UniProtKB-KW"/>
</dbReference>
<evidence type="ECO:0008006" key="7">
    <source>
        <dbReference type="Google" id="ProtNLM"/>
    </source>
</evidence>
<dbReference type="OrthoDB" id="10251242at2759"/>
<evidence type="ECO:0000256" key="3">
    <source>
        <dbReference type="ARBA" id="ARBA00022691"/>
    </source>
</evidence>
<gene>
    <name evidence="5" type="ORF">CVT26_013786</name>
</gene>
<dbReference type="STRING" id="231916.A0A409VVR4"/>
<dbReference type="FunCoup" id="A0A409VVR4">
    <property type="interactions" value="67"/>
</dbReference>
<dbReference type="InterPro" id="IPR050362">
    <property type="entry name" value="Cation-dep_OMT"/>
</dbReference>
<organism evidence="5 6">
    <name type="scientific">Gymnopilus dilepis</name>
    <dbReference type="NCBI Taxonomy" id="231916"/>
    <lineage>
        <taxon>Eukaryota</taxon>
        <taxon>Fungi</taxon>
        <taxon>Dikarya</taxon>
        <taxon>Basidiomycota</taxon>
        <taxon>Agaricomycotina</taxon>
        <taxon>Agaricomycetes</taxon>
        <taxon>Agaricomycetidae</taxon>
        <taxon>Agaricales</taxon>
        <taxon>Agaricineae</taxon>
        <taxon>Hymenogastraceae</taxon>
        <taxon>Gymnopilus</taxon>
    </lineage>
</organism>
<dbReference type="InParanoid" id="A0A409VVR4"/>
<dbReference type="EMBL" id="NHYE01005544">
    <property type="protein sequence ID" value="PPQ70352.1"/>
    <property type="molecule type" value="Genomic_DNA"/>
</dbReference>
<comment type="caution">
    <text evidence="5">The sequence shown here is derived from an EMBL/GenBank/DDBJ whole genome shotgun (WGS) entry which is preliminary data.</text>
</comment>
<keyword evidence="2" id="KW-0808">Transferase</keyword>
<comment type="similarity">
    <text evidence="4">Belongs to the class I-like SAM-binding methyltransferase superfamily. Cation-dependent O-methyltransferase family.</text>
</comment>
<dbReference type="Proteomes" id="UP000284706">
    <property type="component" value="Unassembled WGS sequence"/>
</dbReference>
<dbReference type="GO" id="GO:0008171">
    <property type="term" value="F:O-methyltransferase activity"/>
    <property type="evidence" value="ECO:0007669"/>
    <property type="project" value="InterPro"/>
</dbReference>
<dbReference type="PANTHER" id="PTHR10509">
    <property type="entry name" value="O-METHYLTRANSFERASE-RELATED"/>
    <property type="match status" value="1"/>
</dbReference>
<reference evidence="5 6" key="1">
    <citation type="journal article" date="2018" name="Evol. Lett.">
        <title>Horizontal gene cluster transfer increased hallucinogenic mushroom diversity.</title>
        <authorList>
            <person name="Reynolds H.T."/>
            <person name="Vijayakumar V."/>
            <person name="Gluck-Thaler E."/>
            <person name="Korotkin H.B."/>
            <person name="Matheny P.B."/>
            <person name="Slot J.C."/>
        </authorList>
    </citation>
    <scope>NUCLEOTIDE SEQUENCE [LARGE SCALE GENOMIC DNA]</scope>
    <source>
        <strain evidence="5 6">SRW20</strain>
    </source>
</reference>
<dbReference type="Pfam" id="PF01596">
    <property type="entry name" value="Methyltransf_3"/>
    <property type="match status" value="1"/>
</dbReference>
<accession>A0A409VVR4</accession>
<keyword evidence="6" id="KW-1185">Reference proteome</keyword>
<evidence type="ECO:0000313" key="6">
    <source>
        <dbReference type="Proteomes" id="UP000284706"/>
    </source>
</evidence>
<evidence type="ECO:0000313" key="5">
    <source>
        <dbReference type="EMBL" id="PPQ70352.1"/>
    </source>
</evidence>
<proteinExistence type="inferred from homology"/>
<dbReference type="GO" id="GO:0008757">
    <property type="term" value="F:S-adenosylmethionine-dependent methyltransferase activity"/>
    <property type="evidence" value="ECO:0007669"/>
    <property type="project" value="TreeGrafter"/>
</dbReference>
<evidence type="ECO:0000256" key="4">
    <source>
        <dbReference type="ARBA" id="ARBA00023453"/>
    </source>
</evidence>
<dbReference type="InterPro" id="IPR029063">
    <property type="entry name" value="SAM-dependent_MTases_sf"/>
</dbReference>
<dbReference type="InterPro" id="IPR002935">
    <property type="entry name" value="SAM_O-MeTrfase"/>
</dbReference>
<keyword evidence="1" id="KW-0489">Methyltransferase</keyword>
<sequence length="227" mass="24969">MSTQTSNIFTNENWTRSDKYHNSFLIAKDPVLDEVVKNCKEQGIPNIALSAAQAKFLHLILKTIGAKNYLEVGTLGGYSAIWAARALPQDGKVITLEINPHHAKVAEENLKLAGLQDKVKVILGPAADSLSKLHPEELFDLAFIDADKVNNLLYFTEAKRLVRPGGIIIVDNVVWDGTVGDPEYSDDNVEGIRKLLHALKDDKEVEATTIATAGEKGFDGFIYALRK</sequence>
<name>A0A409VVR4_9AGAR</name>
<evidence type="ECO:0000256" key="2">
    <source>
        <dbReference type="ARBA" id="ARBA00022679"/>
    </source>
</evidence>
<keyword evidence="3" id="KW-0949">S-adenosyl-L-methionine</keyword>
<dbReference type="PROSITE" id="PS51682">
    <property type="entry name" value="SAM_OMT_I"/>
    <property type="match status" value="1"/>
</dbReference>
<protein>
    <recommendedName>
        <fullName evidence="7">O-methyltransferase domain-containing protein</fullName>
    </recommendedName>
</protein>
<dbReference type="AlphaFoldDB" id="A0A409VVR4"/>
<dbReference type="Gene3D" id="3.40.50.150">
    <property type="entry name" value="Vaccinia Virus protein VP39"/>
    <property type="match status" value="1"/>
</dbReference>